<evidence type="ECO:0000259" key="4">
    <source>
        <dbReference type="PROSITE" id="PS51756"/>
    </source>
</evidence>
<name>A0ABS6JW07_9BACI</name>
<feature type="coiled-coil region" evidence="2">
    <location>
        <begin position="75"/>
        <end position="122"/>
    </location>
</feature>
<dbReference type="InterPro" id="IPR006829">
    <property type="entry name" value="LXG_dom"/>
</dbReference>
<dbReference type="Proteomes" id="UP000790580">
    <property type="component" value="Unassembled WGS sequence"/>
</dbReference>
<evidence type="ECO:0000256" key="3">
    <source>
        <dbReference type="SAM" id="Phobius"/>
    </source>
</evidence>
<dbReference type="EMBL" id="JAHQCR010000060">
    <property type="protein sequence ID" value="MBU9722769.1"/>
    <property type="molecule type" value="Genomic_DNA"/>
</dbReference>
<gene>
    <name evidence="5" type="ORF">KS407_15235</name>
</gene>
<protein>
    <submittedName>
        <fullName evidence="5">LXG domain-containing protein</fullName>
    </submittedName>
</protein>
<evidence type="ECO:0000313" key="6">
    <source>
        <dbReference type="Proteomes" id="UP000790580"/>
    </source>
</evidence>
<proteinExistence type="inferred from homology"/>
<dbReference type="RefSeq" id="WP_088076944.1">
    <property type="nucleotide sequence ID" value="NZ_JAHQCR010000060.1"/>
</dbReference>
<evidence type="ECO:0000313" key="5">
    <source>
        <dbReference type="EMBL" id="MBU9722769.1"/>
    </source>
</evidence>
<keyword evidence="3" id="KW-1133">Transmembrane helix</keyword>
<evidence type="ECO:0000256" key="2">
    <source>
        <dbReference type="SAM" id="Coils"/>
    </source>
</evidence>
<feature type="transmembrane region" description="Helical" evidence="3">
    <location>
        <begin position="498"/>
        <end position="520"/>
    </location>
</feature>
<keyword evidence="6" id="KW-1185">Reference proteome</keyword>
<comment type="similarity">
    <text evidence="1">In the N-terminal section; belongs to the LXG family.</text>
</comment>
<comment type="caution">
    <text evidence="5">The sequence shown here is derived from an EMBL/GenBank/DDBJ whole genome shotgun (WGS) entry which is preliminary data.</text>
</comment>
<keyword evidence="3" id="KW-0812">Transmembrane</keyword>
<feature type="domain" description="LXG" evidence="4">
    <location>
        <begin position="1"/>
        <end position="231"/>
    </location>
</feature>
<evidence type="ECO:0000256" key="1">
    <source>
        <dbReference type="ARBA" id="ARBA00034117"/>
    </source>
</evidence>
<feature type="transmembrane region" description="Helical" evidence="3">
    <location>
        <begin position="471"/>
        <end position="492"/>
    </location>
</feature>
<reference evidence="5 6" key="1">
    <citation type="submission" date="2021-06" db="EMBL/GenBank/DDBJ databases">
        <title>Bacillus sp. RD4P76, an endophyte from a halophyte.</title>
        <authorList>
            <person name="Sun J.-Q."/>
        </authorList>
    </citation>
    <scope>NUCLEOTIDE SEQUENCE [LARGE SCALE GENOMIC DNA]</scope>
    <source>
        <strain evidence="5 6">JCM 17098</strain>
    </source>
</reference>
<dbReference type="PROSITE" id="PS51756">
    <property type="entry name" value="LXG"/>
    <property type="match status" value="1"/>
</dbReference>
<keyword evidence="2" id="KW-0175">Coiled coil</keyword>
<dbReference type="Pfam" id="PF04740">
    <property type="entry name" value="LXG"/>
    <property type="match status" value="1"/>
</dbReference>
<organism evidence="5 6">
    <name type="scientific">Evansella alkalicola</name>
    <dbReference type="NCBI Taxonomy" id="745819"/>
    <lineage>
        <taxon>Bacteria</taxon>
        <taxon>Bacillati</taxon>
        <taxon>Bacillota</taxon>
        <taxon>Bacilli</taxon>
        <taxon>Bacillales</taxon>
        <taxon>Bacillaceae</taxon>
        <taxon>Evansella</taxon>
    </lineage>
</organism>
<keyword evidence="3" id="KW-0472">Membrane</keyword>
<feature type="transmembrane region" description="Helical" evidence="3">
    <location>
        <begin position="431"/>
        <end position="450"/>
    </location>
</feature>
<accession>A0ABS6JW07</accession>
<sequence>MGQKVDLAEVIDFSKQFKAESESIKDTLFKVEQNIKEICNMSSFSGKTADQAKLYFSDFHLTVLTTFMGLFTDLSQNLNRNIEQFQSRVDQSSRAIIDSDHVREIMEDVTDQQRTLEALYREINDTIRSISDISSASTPSFSNVQSEHDSVINGADHLFGDMHSFTRVGRGSSEDIKTIIGNLESTLNHTGKVNSSARFTDFKGVNGTAGLAALKEYNKSFANKDEVDQHSIQYMSLAQIEQLNNAALIGMDETIQRVLITAFDDLKNGVIDRKTYYNIFATMKKSTVELSEEELMEEVPESVIEFIYRNKVKIGIDLAVNSTAGAMRFIGHTTTEIGKSVGQVGTAIRSMGGSINEVGTSMNKLGTSIKSIGGLFSKLNTRVGNAITNVGSFTTKTSTVLTESSSLVTKSSTLFSKSSSLITKTGQAVQGAGRVLGGTFVAVSAGFGFYEDITEKGKTVGEAIMHNGTSVAVGLAGGAIGAGLATSAAALFTLSNPVGWAIAGSVVAGAGLTWGFNYLYDNNIGGLQDGLDALGRNLDKVGKGIASVVKDPGEAISSGLSAINPLSWGW</sequence>